<sequence>MSSSWSEDDWERSSERLSRSLLGRVSSCGSSIDPSWQGGWAVEDWLSAASSFHAHERYSGQEEIGRASIE</sequence>
<comment type="caution">
    <text evidence="1">The sequence shown here is derived from an EMBL/GenBank/DDBJ whole genome shotgun (WGS) entry which is preliminary data.</text>
</comment>
<dbReference type="EMBL" id="LUGG01000011">
    <property type="protein sequence ID" value="OBZ71272.1"/>
    <property type="molecule type" value="Genomic_DNA"/>
</dbReference>
<dbReference type="AlphaFoldDB" id="A0A1C7M339"/>
<dbReference type="Proteomes" id="UP000092993">
    <property type="component" value="Unassembled WGS sequence"/>
</dbReference>
<keyword evidence="2" id="KW-1185">Reference proteome</keyword>
<evidence type="ECO:0000313" key="1">
    <source>
        <dbReference type="EMBL" id="OBZ71272.1"/>
    </source>
</evidence>
<protein>
    <submittedName>
        <fullName evidence="1">Uncharacterized protein</fullName>
    </submittedName>
</protein>
<reference evidence="1 2" key="1">
    <citation type="submission" date="2016-03" db="EMBL/GenBank/DDBJ databases">
        <title>Whole genome sequencing of Grifola frondosa 9006-11.</title>
        <authorList>
            <person name="Min B."/>
            <person name="Park H."/>
            <person name="Kim J.-G."/>
            <person name="Cho H."/>
            <person name="Oh Y.-L."/>
            <person name="Kong W.-S."/>
            <person name="Choi I.-G."/>
        </authorList>
    </citation>
    <scope>NUCLEOTIDE SEQUENCE [LARGE SCALE GENOMIC DNA]</scope>
    <source>
        <strain evidence="1 2">9006-11</strain>
    </source>
</reference>
<organism evidence="1 2">
    <name type="scientific">Grifola frondosa</name>
    <name type="common">Maitake</name>
    <name type="synonym">Polyporus frondosus</name>
    <dbReference type="NCBI Taxonomy" id="5627"/>
    <lineage>
        <taxon>Eukaryota</taxon>
        <taxon>Fungi</taxon>
        <taxon>Dikarya</taxon>
        <taxon>Basidiomycota</taxon>
        <taxon>Agaricomycotina</taxon>
        <taxon>Agaricomycetes</taxon>
        <taxon>Polyporales</taxon>
        <taxon>Grifolaceae</taxon>
        <taxon>Grifola</taxon>
    </lineage>
</organism>
<name>A0A1C7M339_GRIFR</name>
<proteinExistence type="predicted"/>
<evidence type="ECO:0000313" key="2">
    <source>
        <dbReference type="Proteomes" id="UP000092993"/>
    </source>
</evidence>
<accession>A0A1C7M339</accession>
<gene>
    <name evidence="1" type="ORF">A0H81_08357</name>
</gene>